<feature type="transmembrane region" description="Helical" evidence="1">
    <location>
        <begin position="7"/>
        <end position="27"/>
    </location>
</feature>
<reference evidence="5" key="2">
    <citation type="submission" date="2020-04" db="EMBL/GenBank/DDBJ databases">
        <title>Genome analysis and biological profiling of marine Cellulosimicrobium funkei MOSEL-ME6.</title>
        <authorList>
            <person name="Tanveer F."/>
            <person name="Xie Y."/>
            <person name="Shinwari Z.K."/>
        </authorList>
    </citation>
    <scope>NUCLEOTIDE SEQUENCE [LARGE SCALE GENOMIC DNA]</scope>
    <source>
        <strain evidence="5">MOSEL-ME25</strain>
    </source>
</reference>
<reference evidence="3" key="3">
    <citation type="submission" date="2020-04" db="EMBL/GenBank/DDBJ databases">
        <authorList>
            <person name="Tanveer F."/>
            <person name="Xie Y."/>
            <person name="Shinwari Z.K."/>
        </authorList>
    </citation>
    <scope>NUCLEOTIDE SEQUENCE</scope>
    <source>
        <strain evidence="3">MOSEL-ME25</strain>
    </source>
</reference>
<dbReference type="STRING" id="45670.SN16_10380"/>
<keyword evidence="5" id="KW-1185">Reference proteome</keyword>
<feature type="transmembrane region" description="Helical" evidence="1">
    <location>
        <begin position="33"/>
        <end position="52"/>
    </location>
</feature>
<dbReference type="AlphaFoldDB" id="A0A0C2HK18"/>
<sequence length="59" mass="6441">MIIGGEGMIWLGVFLFGIICTLSTLQIITEGQILMLSFIAIIVFTVLSPIIADKLSQKE</sequence>
<dbReference type="Proteomes" id="UP000031546">
    <property type="component" value="Unassembled WGS sequence"/>
</dbReference>
<name>A0A0C2HK18_9STAP</name>
<accession>A0A0C2HK18</accession>
<dbReference type="EMBL" id="JABEVU030000001">
    <property type="protein sequence ID" value="MDB0581203.1"/>
    <property type="molecule type" value="Genomic_DNA"/>
</dbReference>
<dbReference type="GeneID" id="77845962"/>
<protein>
    <submittedName>
        <fullName evidence="2">Uncharacterized protein</fullName>
    </submittedName>
</protein>
<organism evidence="2 4">
    <name type="scientific">Salinicoccus roseus</name>
    <dbReference type="NCBI Taxonomy" id="45670"/>
    <lineage>
        <taxon>Bacteria</taxon>
        <taxon>Bacillati</taxon>
        <taxon>Bacillota</taxon>
        <taxon>Bacilli</taxon>
        <taxon>Bacillales</taxon>
        <taxon>Staphylococcaceae</taxon>
        <taxon>Salinicoccus</taxon>
    </lineage>
</organism>
<evidence type="ECO:0000313" key="4">
    <source>
        <dbReference type="Proteomes" id="UP000031546"/>
    </source>
</evidence>
<reference evidence="2 4" key="1">
    <citation type="submission" date="2015-01" db="EMBL/GenBank/DDBJ databases">
        <title>Genome sequences of high lactate-tolerant strain Salinicoccus roseus W12 with industrial interest.</title>
        <authorList>
            <person name="Wang H."/>
            <person name="Yu B."/>
        </authorList>
    </citation>
    <scope>NUCLEOTIDE SEQUENCE [LARGE SCALE GENOMIC DNA]</scope>
    <source>
        <strain evidence="2 4">W12</strain>
    </source>
</reference>
<evidence type="ECO:0000313" key="5">
    <source>
        <dbReference type="Proteomes" id="UP000527860"/>
    </source>
</evidence>
<dbReference type="Proteomes" id="UP000527860">
    <property type="component" value="Unassembled WGS sequence"/>
</dbReference>
<proteinExistence type="predicted"/>
<evidence type="ECO:0000256" key="1">
    <source>
        <dbReference type="SAM" id="Phobius"/>
    </source>
</evidence>
<keyword evidence="1" id="KW-1133">Transmembrane helix</keyword>
<gene>
    <name evidence="3" type="ORF">F7P68_0011790</name>
    <name evidence="2" type="ORF">SN16_10380</name>
</gene>
<evidence type="ECO:0000313" key="3">
    <source>
        <dbReference type="EMBL" id="MDB0581203.1"/>
    </source>
</evidence>
<comment type="caution">
    <text evidence="2">The sequence shown here is derived from an EMBL/GenBank/DDBJ whole genome shotgun (WGS) entry which is preliminary data.</text>
</comment>
<dbReference type="EMBL" id="JXII01000009">
    <property type="protein sequence ID" value="KIH69916.1"/>
    <property type="molecule type" value="Genomic_DNA"/>
</dbReference>
<keyword evidence="1" id="KW-0472">Membrane</keyword>
<evidence type="ECO:0000313" key="2">
    <source>
        <dbReference type="EMBL" id="KIH69916.1"/>
    </source>
</evidence>
<reference evidence="3 5" key="4">
    <citation type="submission" date="2022-12" db="EMBL/GenBank/DDBJ databases">
        <title>Genome analysis and biological profiling of marine Salinicoccus roseus MOSEL-ME25.</title>
        <authorList>
            <person name="Mirza F.T."/>
            <person name="Xie Y."/>
            <person name="Shinwari Z.K."/>
        </authorList>
    </citation>
    <scope>NUCLEOTIDE SEQUENCE [LARGE SCALE GENOMIC DNA]</scope>
    <source>
        <strain evidence="3 5">MOSEL-ME25</strain>
    </source>
</reference>
<keyword evidence="1" id="KW-0812">Transmembrane</keyword>
<dbReference type="RefSeq" id="WP_040106557.1">
    <property type="nucleotide sequence ID" value="NZ_JABEVU030000001.1"/>
</dbReference>